<dbReference type="InterPro" id="IPR015424">
    <property type="entry name" value="PyrdxlP-dep_Trfase"/>
</dbReference>
<dbReference type="InterPro" id="IPR015421">
    <property type="entry name" value="PyrdxlP-dep_Trfase_major"/>
</dbReference>
<name>A0ABT3NBR1_9BACT</name>
<evidence type="ECO:0000256" key="1">
    <source>
        <dbReference type="ARBA" id="ARBA00022898"/>
    </source>
</evidence>
<organism evidence="4 5">
    <name type="scientific">Desulfobotulus pelophilus</name>
    <dbReference type="NCBI Taxonomy" id="2823377"/>
    <lineage>
        <taxon>Bacteria</taxon>
        <taxon>Pseudomonadati</taxon>
        <taxon>Thermodesulfobacteriota</taxon>
        <taxon>Desulfobacteria</taxon>
        <taxon>Desulfobacterales</taxon>
        <taxon>Desulfobacteraceae</taxon>
        <taxon>Desulfobotulus</taxon>
    </lineage>
</organism>
<dbReference type="Proteomes" id="UP001209681">
    <property type="component" value="Unassembled WGS sequence"/>
</dbReference>
<keyword evidence="4" id="KW-0032">Aminotransferase</keyword>
<evidence type="ECO:0000313" key="5">
    <source>
        <dbReference type="Proteomes" id="UP001209681"/>
    </source>
</evidence>
<reference evidence="4 5" key="1">
    <citation type="submission" date="2022-11" db="EMBL/GenBank/DDBJ databases">
        <title>Desulfobotulus tamanensis H1 sp. nov. - anaerobic, alkaliphilic, sulphate reducing bacterium isolated from terrestrial mud volcano.</title>
        <authorList>
            <person name="Frolova A."/>
            <person name="Merkel A.Y."/>
            <person name="Slobodkin A.I."/>
        </authorList>
    </citation>
    <scope>NUCLEOTIDE SEQUENCE [LARGE SCALE GENOMIC DNA]</scope>
    <source>
        <strain evidence="4 5">H1</strain>
    </source>
</reference>
<proteinExistence type="inferred from homology"/>
<dbReference type="Gene3D" id="3.40.640.10">
    <property type="entry name" value="Type I PLP-dependent aspartate aminotransferase-like (Major domain)"/>
    <property type="match status" value="1"/>
</dbReference>
<dbReference type="PANTHER" id="PTHR30244">
    <property type="entry name" value="TRANSAMINASE"/>
    <property type="match status" value="1"/>
</dbReference>
<dbReference type="SUPFAM" id="SSF53383">
    <property type="entry name" value="PLP-dependent transferases"/>
    <property type="match status" value="1"/>
</dbReference>
<comment type="similarity">
    <text evidence="2 3">Belongs to the DegT/DnrJ/EryC1 family.</text>
</comment>
<dbReference type="Pfam" id="PF01041">
    <property type="entry name" value="DegT_DnrJ_EryC1"/>
    <property type="match status" value="1"/>
</dbReference>
<dbReference type="RefSeq" id="WP_265425814.1">
    <property type="nucleotide sequence ID" value="NZ_JAPFPW010000017.1"/>
</dbReference>
<dbReference type="Gene3D" id="3.90.1150.10">
    <property type="entry name" value="Aspartate Aminotransferase, domain 1"/>
    <property type="match status" value="1"/>
</dbReference>
<protein>
    <submittedName>
        <fullName evidence="4">DegT/DnrJ/EryC1/StrS family aminotransferase</fullName>
    </submittedName>
</protein>
<keyword evidence="1 3" id="KW-0663">Pyridoxal phosphate</keyword>
<keyword evidence="5" id="KW-1185">Reference proteome</keyword>
<sequence length="515" mass="57787">MKKFVLDNNLIIDFLSDERLVKYPESGKVFEFLQKPGFSFYISSSSLNNISVILFHEFKVRLGNRLSARQIKKLMELCIRDLLLKVSIAKTPSYMEIDYEDIEGAQVVASAKAIHAFVLTRDKGMLEKYPDIAMHPEIFLQKHGQYGKSNISFMDLKAINEIHASGLERAFDEVLHSGWYIQGQQVKAFESEFAAYCGTPFCIGVANGLDALILTLRAWKEMGRLKDWDKILVPANTYIASILAITENRLIPVLVEPDPATFNISPSEVLKSLDSKTKAILPVHLYGQMADMSAILEIARKHDLLVLEDAAQAHGAVIGGKKAGSWGHAACFSFYPGKNLGALGDAGAVTTHDEELALTIRALGNYGSHKKYENLYQGVNSRLDEMQAALLRVKLPSLDRDIKKRQVVTRLYMEGITHPEILLPAWKGDASHVFHLFVLRCQRREVLQAYLAEKGIQTLIHYPVPPHKQKAYGVWSGMDLPVTEQIHREVLSLPMGPTIPDDEVFEVIKVLNEFN</sequence>
<comment type="caution">
    <text evidence="4">The sequence shown here is derived from an EMBL/GenBank/DDBJ whole genome shotgun (WGS) entry which is preliminary data.</text>
</comment>
<dbReference type="EMBL" id="JAPFPW010000017">
    <property type="protein sequence ID" value="MCW7754903.1"/>
    <property type="molecule type" value="Genomic_DNA"/>
</dbReference>
<dbReference type="CDD" id="cd00616">
    <property type="entry name" value="AHBA_syn"/>
    <property type="match status" value="1"/>
</dbReference>
<dbReference type="PANTHER" id="PTHR30244:SF36">
    <property type="entry name" value="3-OXO-GLUCOSE-6-PHOSPHATE:GLUTAMATE AMINOTRANSFERASE"/>
    <property type="match status" value="1"/>
</dbReference>
<accession>A0ABT3NBR1</accession>
<keyword evidence="4" id="KW-0808">Transferase</keyword>
<dbReference type="SUPFAM" id="SSF88723">
    <property type="entry name" value="PIN domain-like"/>
    <property type="match status" value="1"/>
</dbReference>
<dbReference type="GO" id="GO:0008483">
    <property type="term" value="F:transaminase activity"/>
    <property type="evidence" value="ECO:0007669"/>
    <property type="project" value="UniProtKB-KW"/>
</dbReference>
<dbReference type="InterPro" id="IPR015422">
    <property type="entry name" value="PyrdxlP-dep_Trfase_small"/>
</dbReference>
<dbReference type="InterPro" id="IPR000653">
    <property type="entry name" value="DegT/StrS_aminotransferase"/>
</dbReference>
<evidence type="ECO:0000256" key="2">
    <source>
        <dbReference type="ARBA" id="ARBA00037999"/>
    </source>
</evidence>
<evidence type="ECO:0000256" key="3">
    <source>
        <dbReference type="RuleBase" id="RU004508"/>
    </source>
</evidence>
<dbReference type="InterPro" id="IPR029060">
    <property type="entry name" value="PIN-like_dom_sf"/>
</dbReference>
<evidence type="ECO:0000313" key="4">
    <source>
        <dbReference type="EMBL" id="MCW7754903.1"/>
    </source>
</evidence>
<gene>
    <name evidence="4" type="ORF">OOT00_13000</name>
</gene>